<reference evidence="21" key="3">
    <citation type="submission" date="2025-08" db="UniProtKB">
        <authorList>
            <consortium name="Ensembl"/>
        </authorList>
    </citation>
    <scope>IDENTIFICATION</scope>
</reference>
<feature type="binding site" evidence="19">
    <location>
        <position position="246"/>
    </location>
    <ligand>
        <name>Zn(2+)</name>
        <dbReference type="ChEBI" id="CHEBI:29105"/>
    </ligand>
</feature>
<dbReference type="PANTHER" id="PTHR11085">
    <property type="entry name" value="NAD-DEPENDENT PROTEIN DEACYLASE SIRTUIN-5, MITOCHONDRIAL-RELATED"/>
    <property type="match status" value="1"/>
</dbReference>
<dbReference type="Proteomes" id="UP000008144">
    <property type="component" value="Chromosome 3"/>
</dbReference>
<dbReference type="GO" id="GO:0070403">
    <property type="term" value="F:NAD+ binding"/>
    <property type="evidence" value="ECO:0007669"/>
    <property type="project" value="InterPro"/>
</dbReference>
<comment type="similarity">
    <text evidence="8">Belongs to the sirtuin family. Class IV subfamily.</text>
</comment>
<comment type="catalytic activity">
    <reaction evidence="13">
        <text>N(6)-succinyl-L-lysyl-[protein] + NAD(+) + H2O = 2''-O-succinyl-ADP-D-ribose + nicotinamide + L-lysyl-[protein]</text>
        <dbReference type="Rhea" id="RHEA:47668"/>
        <dbReference type="Rhea" id="RHEA-COMP:9752"/>
        <dbReference type="Rhea" id="RHEA-COMP:11877"/>
        <dbReference type="ChEBI" id="CHEBI:15377"/>
        <dbReference type="ChEBI" id="CHEBI:17154"/>
        <dbReference type="ChEBI" id="CHEBI:29969"/>
        <dbReference type="ChEBI" id="CHEBI:57540"/>
        <dbReference type="ChEBI" id="CHEBI:87830"/>
        <dbReference type="ChEBI" id="CHEBI:87832"/>
    </reaction>
    <physiologicalReaction direction="left-to-right" evidence="13">
        <dbReference type="Rhea" id="RHEA:47669"/>
    </physiologicalReaction>
</comment>
<dbReference type="FunFam" id="3.40.50.1220:FF:000038">
    <property type="entry name" value="NAD-dependent protein deacetylase sirtuin-6 isoform X2"/>
    <property type="match status" value="1"/>
</dbReference>
<comment type="catalytic activity">
    <reaction evidence="14">
        <text>N(6)-propanoyl-L-lysyl-[protein] + NAD(+) + H2O = 3''-O-propanoyl-ADP-D-ribose + nicotinamide + L-lysyl-[protein]</text>
        <dbReference type="Rhea" id="RHEA:23500"/>
        <dbReference type="Rhea" id="RHEA-COMP:9752"/>
        <dbReference type="Rhea" id="RHEA-COMP:13758"/>
        <dbReference type="ChEBI" id="CHEBI:15377"/>
        <dbReference type="ChEBI" id="CHEBI:17154"/>
        <dbReference type="ChEBI" id="CHEBI:29969"/>
        <dbReference type="ChEBI" id="CHEBI:57540"/>
        <dbReference type="ChEBI" id="CHEBI:138019"/>
        <dbReference type="ChEBI" id="CHEBI:145015"/>
    </reaction>
    <physiologicalReaction direction="left-to-right" evidence="14">
        <dbReference type="Rhea" id="RHEA:23501"/>
    </physiologicalReaction>
</comment>
<evidence type="ECO:0000313" key="21">
    <source>
        <dbReference type="Ensembl" id="ENSCINP00000030520.1"/>
    </source>
</evidence>
<comment type="catalytic activity">
    <reaction evidence="15">
        <text>N(6)-glutaryl-L-lysyl-[protein] + NAD(+) + H2O = 2''-O-glutaryl-ADP-D-ribose + nicotinamide + L-lysyl-[protein]</text>
        <dbReference type="Rhea" id="RHEA:47664"/>
        <dbReference type="Rhea" id="RHEA-COMP:9752"/>
        <dbReference type="Rhea" id="RHEA-COMP:11875"/>
        <dbReference type="ChEBI" id="CHEBI:15377"/>
        <dbReference type="ChEBI" id="CHEBI:17154"/>
        <dbReference type="ChEBI" id="CHEBI:29969"/>
        <dbReference type="ChEBI" id="CHEBI:57540"/>
        <dbReference type="ChEBI" id="CHEBI:87828"/>
        <dbReference type="ChEBI" id="CHEBI:87829"/>
    </reaction>
    <physiologicalReaction direction="left-to-right" evidence="15">
        <dbReference type="Rhea" id="RHEA:47665"/>
    </physiologicalReaction>
</comment>
<proteinExistence type="inferred from homology"/>
<sequence length="354" mass="39850">MQSVFLPATECGSSDDVFIGADNEEKEVEDEVATPRTLRPRKLAPTVTKRDLTKQIREVVARRHHSLDEKLFLDEHCSLVKAVRARASSYSKLKQRSQEVFDDPVTLHAKCIDLAKALQTAKHAVVYTGAGISTAANIPDYRGTNGVWTRLKSGKDVNSCQNLVSAVPTFTHMCIEALVRHHIVQHVVSQNCDGLHVRSGVPSDKLSELHGNMFCEICPNCDATYYRLFDVTEHTALRRHSTGRTCDKCNEGLKDTIVHFGERSDARWPHNWESAESNAYDADLILCLGSSLKVLRSYKQLWLTERTKRNRPKLYIVNLQWTPKDSQATSKINGSVDEVMKIVMLYLSIVPAVY</sequence>
<evidence type="ECO:0000256" key="18">
    <source>
        <dbReference type="ARBA" id="ARBA00075188"/>
    </source>
</evidence>
<evidence type="ECO:0000256" key="7">
    <source>
        <dbReference type="ARBA" id="ARBA00023027"/>
    </source>
</evidence>
<evidence type="ECO:0000256" key="4">
    <source>
        <dbReference type="ARBA" id="ARBA00022679"/>
    </source>
</evidence>
<comment type="catalytic activity">
    <reaction evidence="11">
        <text>N(6)-acetyl-L-lysyl-[protein] + NAD(+) + H2O = 2''-O-acetyl-ADP-D-ribose + nicotinamide + L-lysyl-[protein]</text>
        <dbReference type="Rhea" id="RHEA:43636"/>
        <dbReference type="Rhea" id="RHEA-COMP:9752"/>
        <dbReference type="Rhea" id="RHEA-COMP:10731"/>
        <dbReference type="ChEBI" id="CHEBI:15377"/>
        <dbReference type="ChEBI" id="CHEBI:17154"/>
        <dbReference type="ChEBI" id="CHEBI:29969"/>
        <dbReference type="ChEBI" id="CHEBI:57540"/>
        <dbReference type="ChEBI" id="CHEBI:61930"/>
        <dbReference type="ChEBI" id="CHEBI:83767"/>
        <dbReference type="EC" id="2.3.1.286"/>
    </reaction>
    <physiologicalReaction direction="left-to-right" evidence="11">
        <dbReference type="Rhea" id="RHEA:43637"/>
    </physiologicalReaction>
</comment>
<dbReference type="PANTHER" id="PTHR11085:SF1">
    <property type="entry name" value="NAD-DEPENDENT PROTEIN DEACETYLASE SIRTUIN-7"/>
    <property type="match status" value="1"/>
</dbReference>
<dbReference type="Ensembl" id="ENSCINT00000036163.1">
    <property type="protein sequence ID" value="ENSCINP00000030520.1"/>
    <property type="gene ID" value="ENSCING00000022308.1"/>
</dbReference>
<evidence type="ECO:0000256" key="15">
    <source>
        <dbReference type="ARBA" id="ARBA00052763"/>
    </source>
</evidence>
<evidence type="ECO:0000313" key="22">
    <source>
        <dbReference type="Proteomes" id="UP000008144"/>
    </source>
</evidence>
<evidence type="ECO:0000259" key="20">
    <source>
        <dbReference type="PROSITE" id="PS50305"/>
    </source>
</evidence>
<dbReference type="SUPFAM" id="SSF52467">
    <property type="entry name" value="DHS-like NAD/FAD-binding domain"/>
    <property type="match status" value="1"/>
</dbReference>
<gene>
    <name evidence="21" type="primary">LOC100185848</name>
</gene>
<dbReference type="GO" id="GO:0097372">
    <property type="term" value="F:histone H3K18 deacetylase activity, NAD-dependent"/>
    <property type="evidence" value="ECO:0007669"/>
    <property type="project" value="UniProtKB-ARBA"/>
</dbReference>
<feature type="binding site" evidence="19">
    <location>
        <position position="218"/>
    </location>
    <ligand>
        <name>Zn(2+)</name>
        <dbReference type="ChEBI" id="CHEBI:29105"/>
    </ligand>
</feature>
<evidence type="ECO:0000256" key="14">
    <source>
        <dbReference type="ARBA" id="ARBA00051399"/>
    </source>
</evidence>
<evidence type="ECO:0000256" key="1">
    <source>
        <dbReference type="ARBA" id="ARBA00001947"/>
    </source>
</evidence>
<dbReference type="GO" id="GO:0000785">
    <property type="term" value="C:chromatin"/>
    <property type="evidence" value="ECO:0007669"/>
    <property type="project" value="UniProtKB-ARBA"/>
</dbReference>
<dbReference type="GO" id="GO:0140861">
    <property type="term" value="P:DNA repair-dependent chromatin remodeling"/>
    <property type="evidence" value="ECO:0007669"/>
    <property type="project" value="UniProtKB-ARBA"/>
</dbReference>
<dbReference type="InterPro" id="IPR026590">
    <property type="entry name" value="Ssirtuin_cat_dom"/>
</dbReference>
<dbReference type="GeneTree" id="ENSGT00940000159703"/>
<evidence type="ECO:0000256" key="12">
    <source>
        <dbReference type="ARBA" id="ARBA00050237"/>
    </source>
</evidence>
<dbReference type="HOGENOM" id="CLU_023643_6_1_1"/>
<evidence type="ECO:0000256" key="11">
    <source>
        <dbReference type="ARBA" id="ARBA00050163"/>
    </source>
</evidence>
<keyword evidence="22" id="KW-1185">Reference proteome</keyword>
<evidence type="ECO:0000256" key="6">
    <source>
        <dbReference type="ARBA" id="ARBA00022833"/>
    </source>
</evidence>
<keyword evidence="5 19" id="KW-0479">Metal-binding</keyword>
<evidence type="ECO:0000256" key="9">
    <source>
        <dbReference type="ARBA" id="ARBA00041832"/>
    </source>
</evidence>
<accession>H2XLI8</accession>
<dbReference type="InterPro" id="IPR003000">
    <property type="entry name" value="Sirtuin"/>
</dbReference>
<dbReference type="GO" id="GO:0035861">
    <property type="term" value="C:site of double-strand break"/>
    <property type="evidence" value="ECO:0007669"/>
    <property type="project" value="UniProtKB-ARBA"/>
</dbReference>
<evidence type="ECO:0000256" key="8">
    <source>
        <dbReference type="ARBA" id="ARBA00038170"/>
    </source>
</evidence>
<reference evidence="22" key="1">
    <citation type="journal article" date="2002" name="Science">
        <title>The draft genome of Ciona intestinalis: insights into chordate and vertebrate origins.</title>
        <authorList>
            <person name="Dehal P."/>
            <person name="Satou Y."/>
            <person name="Campbell R.K."/>
            <person name="Chapman J."/>
            <person name="Degnan B."/>
            <person name="De Tomaso A."/>
            <person name="Davidson B."/>
            <person name="Di Gregorio A."/>
            <person name="Gelpke M."/>
            <person name="Goodstein D.M."/>
            <person name="Harafuji N."/>
            <person name="Hastings K.E."/>
            <person name="Ho I."/>
            <person name="Hotta K."/>
            <person name="Huang W."/>
            <person name="Kawashima T."/>
            <person name="Lemaire P."/>
            <person name="Martinez D."/>
            <person name="Meinertzhagen I.A."/>
            <person name="Necula S."/>
            <person name="Nonaka M."/>
            <person name="Putnam N."/>
            <person name="Rash S."/>
            <person name="Saiga H."/>
            <person name="Satake M."/>
            <person name="Terry A."/>
            <person name="Yamada L."/>
            <person name="Wang H.G."/>
            <person name="Awazu S."/>
            <person name="Azumi K."/>
            <person name="Boore J."/>
            <person name="Branno M."/>
            <person name="Chin-Bow S."/>
            <person name="DeSantis R."/>
            <person name="Doyle S."/>
            <person name="Francino P."/>
            <person name="Keys D.N."/>
            <person name="Haga S."/>
            <person name="Hayashi H."/>
            <person name="Hino K."/>
            <person name="Imai K.S."/>
            <person name="Inaba K."/>
            <person name="Kano S."/>
            <person name="Kobayashi K."/>
            <person name="Kobayashi M."/>
            <person name="Lee B.I."/>
            <person name="Makabe K.W."/>
            <person name="Manohar C."/>
            <person name="Matassi G."/>
            <person name="Medina M."/>
            <person name="Mochizuki Y."/>
            <person name="Mount S."/>
            <person name="Morishita T."/>
            <person name="Miura S."/>
            <person name="Nakayama A."/>
            <person name="Nishizaka S."/>
            <person name="Nomoto H."/>
            <person name="Ohta F."/>
            <person name="Oishi K."/>
            <person name="Rigoutsos I."/>
            <person name="Sano M."/>
            <person name="Sasaki A."/>
            <person name="Sasakura Y."/>
            <person name="Shoguchi E."/>
            <person name="Shin-i T."/>
            <person name="Spagnuolo A."/>
            <person name="Stainier D."/>
            <person name="Suzuki M.M."/>
            <person name="Tassy O."/>
            <person name="Takatori N."/>
            <person name="Tokuoka M."/>
            <person name="Yagi K."/>
            <person name="Yoshizaki F."/>
            <person name="Wada S."/>
            <person name="Zhang C."/>
            <person name="Hyatt P.D."/>
            <person name="Larimer F."/>
            <person name="Detter C."/>
            <person name="Doggett N."/>
            <person name="Glavina T."/>
            <person name="Hawkins T."/>
            <person name="Richardson P."/>
            <person name="Lucas S."/>
            <person name="Kohara Y."/>
            <person name="Levine M."/>
            <person name="Satoh N."/>
            <person name="Rokhsar D.S."/>
        </authorList>
    </citation>
    <scope>NUCLEOTIDE SEQUENCE [LARGE SCALE GENOMIC DNA]</scope>
</reference>
<feature type="active site" description="Proton acceptor" evidence="19">
    <location>
        <position position="210"/>
    </location>
</feature>
<dbReference type="Gene3D" id="2.20.28.200">
    <property type="match status" value="1"/>
</dbReference>
<evidence type="ECO:0000256" key="13">
    <source>
        <dbReference type="ARBA" id="ARBA00051105"/>
    </source>
</evidence>
<evidence type="ECO:0000256" key="3">
    <source>
        <dbReference type="ARBA" id="ARBA00022553"/>
    </source>
</evidence>
<dbReference type="EMBL" id="EAAA01001808">
    <property type="status" value="NOT_ANNOTATED_CDS"/>
    <property type="molecule type" value="Genomic_DNA"/>
</dbReference>
<dbReference type="GO" id="GO:0046872">
    <property type="term" value="F:metal ion binding"/>
    <property type="evidence" value="ECO:0007669"/>
    <property type="project" value="UniProtKB-KW"/>
</dbReference>
<dbReference type="InterPro" id="IPR029035">
    <property type="entry name" value="DHS-like_NAD/FAD-binding_dom"/>
</dbReference>
<comment type="catalytic activity">
    <reaction evidence="12">
        <text>N(6)-decanoyl-L-lysyl-[protein] + NAD(+) + H2O = 2''-O-decanoyl-ADP-D-ribose + nicotinamide + L-lysyl-[protein]</text>
        <dbReference type="Rhea" id="RHEA:70631"/>
        <dbReference type="Rhea" id="RHEA-COMP:9752"/>
        <dbReference type="Rhea" id="RHEA-COMP:17932"/>
        <dbReference type="ChEBI" id="CHEBI:15377"/>
        <dbReference type="ChEBI" id="CHEBI:17154"/>
        <dbReference type="ChEBI" id="CHEBI:29969"/>
        <dbReference type="ChEBI" id="CHEBI:57540"/>
        <dbReference type="ChEBI" id="CHEBI:143222"/>
        <dbReference type="ChEBI" id="CHEBI:189688"/>
    </reaction>
    <physiologicalReaction direction="left-to-right" evidence="12">
        <dbReference type="Rhea" id="RHEA:70632"/>
    </physiologicalReaction>
</comment>
<dbReference type="InterPro" id="IPR050134">
    <property type="entry name" value="NAD-dep_sirtuin_deacylases"/>
</dbReference>
<keyword evidence="3" id="KW-0597">Phosphoprotein</keyword>
<dbReference type="FunFam" id="2.20.28.200:FF:000002">
    <property type="entry name" value="NAD-dependent deacetylase sirtuin-7"/>
    <property type="match status" value="1"/>
</dbReference>
<comment type="cofactor">
    <cofactor evidence="1">
        <name>Zn(2+)</name>
        <dbReference type="ChEBI" id="CHEBI:29105"/>
    </cofactor>
</comment>
<reference evidence="21" key="2">
    <citation type="journal article" date="2008" name="Genome Biol.">
        <title>Improved genome assembly and evidence-based global gene model set for the chordate Ciona intestinalis: new insight into intron and operon populations.</title>
        <authorList>
            <person name="Satou Y."/>
            <person name="Mineta K."/>
            <person name="Ogasawara M."/>
            <person name="Sasakura Y."/>
            <person name="Shoguchi E."/>
            <person name="Ueno K."/>
            <person name="Yamada L."/>
            <person name="Matsumoto J."/>
            <person name="Wasserscheid J."/>
            <person name="Dewar K."/>
            <person name="Wiley G.B."/>
            <person name="Macmil S.L."/>
            <person name="Roe B.A."/>
            <person name="Zeller R.W."/>
            <person name="Hastings K.E."/>
            <person name="Lemaire P."/>
            <person name="Lindquist E."/>
            <person name="Endo T."/>
            <person name="Hotta K."/>
            <person name="Inaba K."/>
        </authorList>
    </citation>
    <scope>NUCLEOTIDE SEQUENCE [LARGE SCALE GENOMIC DNA]</scope>
    <source>
        <strain evidence="21">wild type</strain>
    </source>
</reference>
<evidence type="ECO:0000256" key="10">
    <source>
        <dbReference type="ARBA" id="ARBA00043038"/>
    </source>
</evidence>
<dbReference type="Gene3D" id="3.40.50.1220">
    <property type="entry name" value="TPP-binding domain"/>
    <property type="match status" value="1"/>
</dbReference>
<dbReference type="AlphaFoldDB" id="H2XLI8"/>
<reference evidence="21" key="4">
    <citation type="submission" date="2025-09" db="UniProtKB">
        <authorList>
            <consortium name="Ensembl"/>
        </authorList>
    </citation>
    <scope>IDENTIFICATION</scope>
</reference>
<feature type="binding site" evidence="19">
    <location>
        <position position="249"/>
    </location>
    <ligand>
        <name>Zn(2+)</name>
        <dbReference type="ChEBI" id="CHEBI:29105"/>
    </ligand>
</feature>
<keyword evidence="6 19" id="KW-0862">Zinc</keyword>
<evidence type="ECO:0000256" key="2">
    <source>
        <dbReference type="ARBA" id="ARBA00012928"/>
    </source>
</evidence>
<evidence type="ECO:0000256" key="16">
    <source>
        <dbReference type="ARBA" id="ARBA00062653"/>
    </source>
</evidence>
<feature type="domain" description="Deacetylase sirtuin-type" evidence="20">
    <location>
        <begin position="104"/>
        <end position="354"/>
    </location>
</feature>
<dbReference type="EC" id="2.3.1.286" evidence="2"/>
<protein>
    <recommendedName>
        <fullName evidence="17">NAD-dependent protein deacetylase sirtuin-7</fullName>
        <ecNumber evidence="2">2.3.1.286</ecNumber>
    </recommendedName>
    <alternativeName>
        <fullName evidence="18">NAD-dependent protein deacylase sirtuin-7</fullName>
    </alternativeName>
    <alternativeName>
        <fullName evidence="10">Regulatory protein SIR2 homolog 7</fullName>
    </alternativeName>
    <alternativeName>
        <fullName evidence="9">SIR2-like protein 7</fullName>
    </alternativeName>
</protein>
<dbReference type="GO" id="GO:0010468">
    <property type="term" value="P:regulation of gene expression"/>
    <property type="evidence" value="ECO:0007669"/>
    <property type="project" value="UniProtKB-ARBA"/>
</dbReference>
<evidence type="ECO:0000256" key="19">
    <source>
        <dbReference type="PROSITE-ProRule" id="PRU00236"/>
    </source>
</evidence>
<keyword evidence="7" id="KW-0520">NAD</keyword>
<name>H2XLI8_CIOIN</name>
<keyword evidence="4" id="KW-0808">Transferase</keyword>
<organism evidence="21 22">
    <name type="scientific">Ciona intestinalis</name>
    <name type="common">Transparent sea squirt</name>
    <name type="synonym">Ascidia intestinalis</name>
    <dbReference type="NCBI Taxonomy" id="7719"/>
    <lineage>
        <taxon>Eukaryota</taxon>
        <taxon>Metazoa</taxon>
        <taxon>Chordata</taxon>
        <taxon>Tunicata</taxon>
        <taxon>Ascidiacea</taxon>
        <taxon>Phlebobranchia</taxon>
        <taxon>Cionidae</taxon>
        <taxon>Ciona</taxon>
    </lineage>
</organism>
<evidence type="ECO:0000256" key="17">
    <source>
        <dbReference type="ARBA" id="ARBA00074008"/>
    </source>
</evidence>
<evidence type="ECO:0000256" key="5">
    <source>
        <dbReference type="ARBA" id="ARBA00022723"/>
    </source>
</evidence>
<feature type="binding site" evidence="19">
    <location>
        <position position="221"/>
    </location>
    <ligand>
        <name>Zn(2+)</name>
        <dbReference type="ChEBI" id="CHEBI:29105"/>
    </ligand>
</feature>
<dbReference type="PROSITE" id="PS50305">
    <property type="entry name" value="SIRTUIN"/>
    <property type="match status" value="1"/>
</dbReference>
<dbReference type="Pfam" id="PF02146">
    <property type="entry name" value="SIR2"/>
    <property type="match status" value="1"/>
</dbReference>
<comment type="subunit">
    <text evidence="16">Interacts with UBTF and the RNA polymerase I complex. Interacts with components of the B-WICH complex, such as MYBBP1A, SMARCA5/SNF2H and BAZ1B/WSTF. Interacts with ELK4, leading to stabilization at target promoters for H3K18Ac deacetylation. Interacts with histone H2A and/or histone H2B. Interacts with DNMT1. Interacts with SIRT1.</text>
</comment>